<dbReference type="CDD" id="cd00590">
    <property type="entry name" value="RRM_SF"/>
    <property type="match status" value="1"/>
</dbReference>
<evidence type="ECO:0000256" key="1">
    <source>
        <dbReference type="ARBA" id="ARBA00004123"/>
    </source>
</evidence>
<feature type="compositionally biased region" description="Polar residues" evidence="4">
    <location>
        <begin position="43"/>
        <end position="57"/>
    </location>
</feature>
<keyword evidence="2" id="KW-0539">Nucleus</keyword>
<dbReference type="Pfam" id="PF00076">
    <property type="entry name" value="RRM_1"/>
    <property type="match status" value="1"/>
</dbReference>
<protein>
    <recommendedName>
        <fullName evidence="5">RRM domain-containing protein</fullName>
    </recommendedName>
</protein>
<dbReference type="PROSITE" id="PS50102">
    <property type="entry name" value="RRM"/>
    <property type="match status" value="2"/>
</dbReference>
<dbReference type="PANTHER" id="PTHR13948">
    <property type="entry name" value="RNA-BINDING PROTEIN"/>
    <property type="match status" value="1"/>
</dbReference>
<dbReference type="GO" id="GO:0000398">
    <property type="term" value="P:mRNA splicing, via spliceosome"/>
    <property type="evidence" value="ECO:0007669"/>
    <property type="project" value="TreeGrafter"/>
</dbReference>
<feature type="compositionally biased region" description="Low complexity" evidence="4">
    <location>
        <begin position="74"/>
        <end position="90"/>
    </location>
</feature>
<proteinExistence type="predicted"/>
<dbReference type="InterPro" id="IPR012677">
    <property type="entry name" value="Nucleotide-bd_a/b_plait_sf"/>
</dbReference>
<reference evidence="7" key="1">
    <citation type="journal article" date="2018" name="Nat. Microbiol.">
        <title>Leveraging single-cell genomics to expand the fungal tree of life.</title>
        <authorList>
            <person name="Ahrendt S.R."/>
            <person name="Quandt C.A."/>
            <person name="Ciobanu D."/>
            <person name="Clum A."/>
            <person name="Salamov A."/>
            <person name="Andreopoulos B."/>
            <person name="Cheng J.F."/>
            <person name="Woyke T."/>
            <person name="Pelin A."/>
            <person name="Henrissat B."/>
            <person name="Reynolds N.K."/>
            <person name="Benny G.L."/>
            <person name="Smith M.E."/>
            <person name="James T.Y."/>
            <person name="Grigoriev I.V."/>
        </authorList>
    </citation>
    <scope>NUCLEOTIDE SEQUENCE [LARGE SCALE GENOMIC DNA]</scope>
</reference>
<feature type="region of interest" description="Disordered" evidence="4">
    <location>
        <begin position="1"/>
        <end position="192"/>
    </location>
</feature>
<dbReference type="SMART" id="SM00360">
    <property type="entry name" value="RRM"/>
    <property type="match status" value="2"/>
</dbReference>
<feature type="domain" description="RRM" evidence="5">
    <location>
        <begin position="221"/>
        <end position="293"/>
    </location>
</feature>
<dbReference type="EMBL" id="KZ995105">
    <property type="protein sequence ID" value="RKO91355.1"/>
    <property type="molecule type" value="Genomic_DNA"/>
</dbReference>
<evidence type="ECO:0000256" key="2">
    <source>
        <dbReference type="ARBA" id="ARBA00023242"/>
    </source>
</evidence>
<keyword evidence="7" id="KW-1185">Reference proteome</keyword>
<accession>A0A4P9WHD5</accession>
<keyword evidence="3" id="KW-0694">RNA-binding</keyword>
<evidence type="ECO:0000256" key="4">
    <source>
        <dbReference type="SAM" id="MobiDB-lite"/>
    </source>
</evidence>
<feature type="compositionally biased region" description="Basic residues" evidence="4">
    <location>
        <begin position="114"/>
        <end position="127"/>
    </location>
</feature>
<feature type="compositionally biased region" description="Basic residues" evidence="4">
    <location>
        <begin position="58"/>
        <end position="72"/>
    </location>
</feature>
<gene>
    <name evidence="6" type="ORF">BDK51DRAFT_34297</name>
</gene>
<dbReference type="GO" id="GO:0005634">
    <property type="term" value="C:nucleus"/>
    <property type="evidence" value="ECO:0007669"/>
    <property type="project" value="UniProtKB-SubCell"/>
</dbReference>
<evidence type="ECO:0000313" key="7">
    <source>
        <dbReference type="Proteomes" id="UP000269721"/>
    </source>
</evidence>
<dbReference type="SUPFAM" id="SSF54928">
    <property type="entry name" value="RNA-binding domain, RBD"/>
    <property type="match status" value="2"/>
</dbReference>
<feature type="compositionally biased region" description="Basic residues" evidence="4">
    <location>
        <begin position="147"/>
        <end position="159"/>
    </location>
</feature>
<feature type="domain" description="RRM" evidence="5">
    <location>
        <begin position="340"/>
        <end position="412"/>
    </location>
</feature>
<evidence type="ECO:0000256" key="3">
    <source>
        <dbReference type="PROSITE-ProRule" id="PRU00176"/>
    </source>
</evidence>
<feature type="compositionally biased region" description="Low complexity" evidence="4">
    <location>
        <begin position="19"/>
        <end position="34"/>
    </location>
</feature>
<dbReference type="InterPro" id="IPR000504">
    <property type="entry name" value="RRM_dom"/>
</dbReference>
<dbReference type="OrthoDB" id="6730379at2759"/>
<evidence type="ECO:0000313" key="6">
    <source>
        <dbReference type="EMBL" id="RKO91355.1"/>
    </source>
</evidence>
<sequence>MDPPKKVEAERRRSRKRSSSISSGSESDEAYSFSQEKSHAGAPSSSRAQQSDSPPRQQHQRGRCSQQKRRAVYSRGSSSSSPSRRSNSGSPKRRRREMHILPQKPRETSDSRSPKRLRSSSRKRQRRYPSSDSISSSTDRSQQKLNILHRGRSGSRHWSPRSNRPADLPFAGGSIAYGGPEERPSHPGWARGKPKLTHGFGHWGSPPRNSGMRMPPPPPSKTIMISRLDPLATIADVRFALKPFGPVDEIRLPKNRGIAFVDFADPSFARRVVEAEPPLMIFGRDVRISYAEPLLHRHSWKGVEADAPKMGFGHRASTNYTGPQDASAPQHSQRLEPISKTLVLAGLDHMNTEADIRFALQHYGSVVQIRLNRQRAIAFIDMADIPTATRVVEAAHPLIVSGRNVGVNYAKRFPCRKSESPPDSDRAMRTDHHDPDDLYYKTSWESDEQDMFLERGARFGSSSIGQRSKSPMDVPSHVLLLGNLHPSTLEHHIQESLKEFGDVQMIIQGRDVTARFAGRSSVRDASTLVESAAASVLPPSAEPQQPFPQNPLAPHRTRDADLQDPPAIDDPSLSADSRAAVLFAREFFCSLGLVSMVEPIDKTQPKWDAGPLTDYPI</sequence>
<dbReference type="AlphaFoldDB" id="A0A4P9WHD5"/>
<comment type="subcellular location">
    <subcellularLocation>
        <location evidence="1">Nucleus</location>
    </subcellularLocation>
</comment>
<feature type="region of interest" description="Disordered" evidence="4">
    <location>
        <begin position="535"/>
        <end position="573"/>
    </location>
</feature>
<evidence type="ECO:0000259" key="5">
    <source>
        <dbReference type="PROSITE" id="PS50102"/>
    </source>
</evidence>
<dbReference type="PANTHER" id="PTHR13948:SF3">
    <property type="entry name" value="FI21118P1"/>
    <property type="match status" value="1"/>
</dbReference>
<dbReference type="Gene3D" id="3.30.70.330">
    <property type="match status" value="2"/>
</dbReference>
<organism evidence="6 7">
    <name type="scientific">Blyttiomyces helicus</name>
    <dbReference type="NCBI Taxonomy" id="388810"/>
    <lineage>
        <taxon>Eukaryota</taxon>
        <taxon>Fungi</taxon>
        <taxon>Fungi incertae sedis</taxon>
        <taxon>Chytridiomycota</taxon>
        <taxon>Chytridiomycota incertae sedis</taxon>
        <taxon>Chytridiomycetes</taxon>
        <taxon>Chytridiomycetes incertae sedis</taxon>
        <taxon>Blyttiomyces</taxon>
    </lineage>
</organism>
<dbReference type="InterPro" id="IPR035979">
    <property type="entry name" value="RBD_domain_sf"/>
</dbReference>
<name>A0A4P9WHD5_9FUNG</name>
<feature type="compositionally biased region" description="Basic and acidic residues" evidence="4">
    <location>
        <begin position="1"/>
        <end position="11"/>
    </location>
</feature>
<feature type="compositionally biased region" description="Low complexity" evidence="4">
    <location>
        <begin position="128"/>
        <end position="140"/>
    </location>
</feature>
<dbReference type="Proteomes" id="UP000269721">
    <property type="component" value="Unassembled WGS sequence"/>
</dbReference>
<feature type="compositionally biased region" description="Basic and acidic residues" evidence="4">
    <location>
        <begin position="104"/>
        <end position="113"/>
    </location>
</feature>
<dbReference type="GO" id="GO:0003723">
    <property type="term" value="F:RNA binding"/>
    <property type="evidence" value="ECO:0007669"/>
    <property type="project" value="UniProtKB-UniRule"/>
</dbReference>